<organism evidence="1 2">
    <name type="scientific">Anguilla anguilla</name>
    <name type="common">European freshwater eel</name>
    <name type="synonym">Muraena anguilla</name>
    <dbReference type="NCBI Taxonomy" id="7936"/>
    <lineage>
        <taxon>Eukaryota</taxon>
        <taxon>Metazoa</taxon>
        <taxon>Chordata</taxon>
        <taxon>Craniata</taxon>
        <taxon>Vertebrata</taxon>
        <taxon>Euteleostomi</taxon>
        <taxon>Actinopterygii</taxon>
        <taxon>Neopterygii</taxon>
        <taxon>Teleostei</taxon>
        <taxon>Anguilliformes</taxon>
        <taxon>Anguillidae</taxon>
        <taxon>Anguilla</taxon>
    </lineage>
</organism>
<gene>
    <name evidence="1" type="ORF">ANANG_G00091520</name>
</gene>
<name>A0A9D3MQ55_ANGAN</name>
<proteinExistence type="predicted"/>
<dbReference type="AlphaFoldDB" id="A0A9D3MQ55"/>
<sequence>MKRPCHRLSVFKSWGPQDVHRGNGHQLRTGVGTHGVSRLERHVRARPWSDFSRLPWLIQFLSGGACALAGAGM</sequence>
<dbReference type="Proteomes" id="UP001044222">
    <property type="component" value="Unassembled WGS sequence"/>
</dbReference>
<reference evidence="1" key="1">
    <citation type="submission" date="2021-01" db="EMBL/GenBank/DDBJ databases">
        <title>A chromosome-scale assembly of European eel, Anguilla anguilla.</title>
        <authorList>
            <person name="Henkel C."/>
            <person name="Jong-Raadsen S.A."/>
            <person name="Dufour S."/>
            <person name="Weltzien F.-A."/>
            <person name="Palstra A.P."/>
            <person name="Pelster B."/>
            <person name="Spaink H.P."/>
            <person name="Van Den Thillart G.E."/>
            <person name="Jansen H."/>
            <person name="Zahm M."/>
            <person name="Klopp C."/>
            <person name="Cedric C."/>
            <person name="Louis A."/>
            <person name="Berthelot C."/>
            <person name="Parey E."/>
            <person name="Roest Crollius H."/>
            <person name="Montfort J."/>
            <person name="Robinson-Rechavi M."/>
            <person name="Bucao C."/>
            <person name="Bouchez O."/>
            <person name="Gislard M."/>
            <person name="Lluch J."/>
            <person name="Milhes M."/>
            <person name="Lampietro C."/>
            <person name="Lopez Roques C."/>
            <person name="Donnadieu C."/>
            <person name="Braasch I."/>
            <person name="Desvignes T."/>
            <person name="Postlethwait J."/>
            <person name="Bobe J."/>
            <person name="Guiguen Y."/>
            <person name="Dirks R."/>
        </authorList>
    </citation>
    <scope>NUCLEOTIDE SEQUENCE</scope>
    <source>
        <strain evidence="1">Tag_6206</strain>
        <tissue evidence="1">Liver</tissue>
    </source>
</reference>
<comment type="caution">
    <text evidence="1">The sequence shown here is derived from an EMBL/GenBank/DDBJ whole genome shotgun (WGS) entry which is preliminary data.</text>
</comment>
<dbReference type="EMBL" id="JAFIRN010000004">
    <property type="protein sequence ID" value="KAG5851290.1"/>
    <property type="molecule type" value="Genomic_DNA"/>
</dbReference>
<evidence type="ECO:0000313" key="2">
    <source>
        <dbReference type="Proteomes" id="UP001044222"/>
    </source>
</evidence>
<evidence type="ECO:0000313" key="1">
    <source>
        <dbReference type="EMBL" id="KAG5851290.1"/>
    </source>
</evidence>
<keyword evidence="2" id="KW-1185">Reference proteome</keyword>
<accession>A0A9D3MQ55</accession>
<protein>
    <submittedName>
        <fullName evidence="1">Uncharacterized protein</fullName>
    </submittedName>
</protein>